<evidence type="ECO:0000256" key="3">
    <source>
        <dbReference type="SAM" id="SignalP"/>
    </source>
</evidence>
<proteinExistence type="predicted"/>
<gene>
    <name evidence="5" type="ORF">MELIAE_LOCUS8409</name>
</gene>
<dbReference type="InterPro" id="IPR029277">
    <property type="entry name" value="SVWC_dom"/>
</dbReference>
<evidence type="ECO:0000313" key="5">
    <source>
        <dbReference type="EMBL" id="CAH0557777.1"/>
    </source>
</evidence>
<dbReference type="SMART" id="SM01318">
    <property type="entry name" value="SVWC"/>
    <property type="match status" value="1"/>
</dbReference>
<comment type="subcellular location">
    <subcellularLocation>
        <location evidence="1">Secreted</location>
    </subcellularLocation>
</comment>
<feature type="signal peptide" evidence="3">
    <location>
        <begin position="1"/>
        <end position="19"/>
    </location>
</feature>
<evidence type="ECO:0000313" key="6">
    <source>
        <dbReference type="Proteomes" id="UP001154078"/>
    </source>
</evidence>
<sequence length="88" mass="9618">MKSFILLVILSCILPTAFGRKGFCFSEATGRFEYGEGRNLENCQLATCNDDDTIGIKTCPLVVAGNHALKQDNSLDFPECCPTVDILN</sequence>
<evidence type="ECO:0000256" key="2">
    <source>
        <dbReference type="ARBA" id="ARBA00022525"/>
    </source>
</evidence>
<reference evidence="5" key="1">
    <citation type="submission" date="2021-12" db="EMBL/GenBank/DDBJ databases">
        <authorList>
            <person name="King R."/>
        </authorList>
    </citation>
    <scope>NUCLEOTIDE SEQUENCE</scope>
</reference>
<feature type="domain" description="Single" evidence="4">
    <location>
        <begin position="24"/>
        <end position="86"/>
    </location>
</feature>
<feature type="chain" id="PRO_5040403056" description="Single domain-containing protein" evidence="3">
    <location>
        <begin position="20"/>
        <end position="88"/>
    </location>
</feature>
<keyword evidence="3" id="KW-0732">Signal</keyword>
<name>A0A9P0B8D6_BRAAE</name>
<evidence type="ECO:0000259" key="4">
    <source>
        <dbReference type="SMART" id="SM01318"/>
    </source>
</evidence>
<keyword evidence="6" id="KW-1185">Reference proteome</keyword>
<organism evidence="5 6">
    <name type="scientific">Brassicogethes aeneus</name>
    <name type="common">Rape pollen beetle</name>
    <name type="synonym">Meligethes aeneus</name>
    <dbReference type="NCBI Taxonomy" id="1431903"/>
    <lineage>
        <taxon>Eukaryota</taxon>
        <taxon>Metazoa</taxon>
        <taxon>Ecdysozoa</taxon>
        <taxon>Arthropoda</taxon>
        <taxon>Hexapoda</taxon>
        <taxon>Insecta</taxon>
        <taxon>Pterygota</taxon>
        <taxon>Neoptera</taxon>
        <taxon>Endopterygota</taxon>
        <taxon>Coleoptera</taxon>
        <taxon>Polyphaga</taxon>
        <taxon>Cucujiformia</taxon>
        <taxon>Nitidulidae</taxon>
        <taxon>Meligethinae</taxon>
        <taxon>Brassicogethes</taxon>
    </lineage>
</organism>
<protein>
    <recommendedName>
        <fullName evidence="4">Single domain-containing protein</fullName>
    </recommendedName>
</protein>
<dbReference type="Pfam" id="PF15430">
    <property type="entry name" value="SVWC"/>
    <property type="match status" value="1"/>
</dbReference>
<dbReference type="AlphaFoldDB" id="A0A9P0B8D6"/>
<dbReference type="GO" id="GO:0005576">
    <property type="term" value="C:extracellular region"/>
    <property type="evidence" value="ECO:0007669"/>
    <property type="project" value="UniProtKB-SubCell"/>
</dbReference>
<evidence type="ECO:0000256" key="1">
    <source>
        <dbReference type="ARBA" id="ARBA00004613"/>
    </source>
</evidence>
<dbReference type="OrthoDB" id="6674808at2759"/>
<dbReference type="Proteomes" id="UP001154078">
    <property type="component" value="Chromosome 5"/>
</dbReference>
<keyword evidence="2" id="KW-0964">Secreted</keyword>
<dbReference type="EMBL" id="OV121136">
    <property type="protein sequence ID" value="CAH0557777.1"/>
    <property type="molecule type" value="Genomic_DNA"/>
</dbReference>
<accession>A0A9P0B8D6</accession>